<dbReference type="InterPro" id="IPR055346">
    <property type="entry name" value="Fe-S_cluster_assembly_SufBD"/>
</dbReference>
<organism evidence="2 3">
    <name type="scientific">Arcobacter acticola</name>
    <dbReference type="NCBI Taxonomy" id="1849015"/>
    <lineage>
        <taxon>Bacteria</taxon>
        <taxon>Pseudomonadati</taxon>
        <taxon>Campylobacterota</taxon>
        <taxon>Epsilonproteobacteria</taxon>
        <taxon>Campylobacterales</taxon>
        <taxon>Arcobacteraceae</taxon>
        <taxon>Arcobacter</taxon>
    </lineage>
</organism>
<protein>
    <submittedName>
        <fullName evidence="2">[Fe-S] cluster assembly scaffold SufBCD, SufD protein</fullName>
    </submittedName>
</protein>
<dbReference type="AlphaFoldDB" id="A0A6M8EU86"/>
<dbReference type="PANTHER" id="PTHR43575">
    <property type="entry name" value="PROTEIN ABCI7, CHLOROPLASTIC"/>
    <property type="match status" value="1"/>
</dbReference>
<accession>A0A6M8EU86</accession>
<dbReference type="Proteomes" id="UP000503483">
    <property type="component" value="Chromosome"/>
</dbReference>
<dbReference type="GO" id="GO:0016226">
    <property type="term" value="P:iron-sulfur cluster assembly"/>
    <property type="evidence" value="ECO:0007669"/>
    <property type="project" value="InterPro"/>
</dbReference>
<dbReference type="PANTHER" id="PTHR43575:SF1">
    <property type="entry name" value="PROTEIN ABCI7, CHLOROPLASTIC"/>
    <property type="match status" value="1"/>
</dbReference>
<dbReference type="EMBL" id="CP042652">
    <property type="protein sequence ID" value="QKE28067.1"/>
    <property type="molecule type" value="Genomic_DNA"/>
</dbReference>
<dbReference type="KEGG" id="paco:AACT_0873"/>
<dbReference type="InterPro" id="IPR000825">
    <property type="entry name" value="SUF_FeS_clus_asmbl_SufBD_core"/>
</dbReference>
<reference evidence="2 3" key="1">
    <citation type="submission" date="2019-08" db="EMBL/GenBank/DDBJ databases">
        <title>Complete genome sequence of Arcobacter acticola.</title>
        <authorList>
            <person name="Miller W."/>
        </authorList>
    </citation>
    <scope>NUCLEOTIDE SEQUENCE [LARGE SCALE GENOMIC DNA]</scope>
    <source>
        <strain evidence="2 3">KCTC 52212</strain>
    </source>
</reference>
<dbReference type="InterPro" id="IPR037284">
    <property type="entry name" value="SUF_FeS_clus_asmbl_SufBD_sf"/>
</dbReference>
<sequence length="344" mass="39460">MKINDIKGLILPNKKDEEFLKINLDALFSYDFKEQQTYEFDIMGLETIEDKNTYDSILFDITRSIDNTQKVITINKNIAEPIFLIHKIKEDETFFTNSLKIKVAKGIKAQLVEVFVTNSKNSLYSVNRNFELDENANLEYVKVQDINESNSFIFNSNIEQKNSSNIDFTNFEYGNGFILNNFINNINSEKITYNLNGLVKLKDDTTCSNLIKTVHNAQSSISDINYKHSLKDSSKAVFKAKSLVNETALFTKAFQNTNTILLSDDAVIFAQPHLEINIDELEASHGATTGTLDKEQLLYLESRGIPKELAYDILLKAFEEKIANNIKDEIIKEFIEIYERSKYV</sequence>
<evidence type="ECO:0000313" key="2">
    <source>
        <dbReference type="EMBL" id="QKE28067.1"/>
    </source>
</evidence>
<dbReference type="Pfam" id="PF01458">
    <property type="entry name" value="SUFBD_core"/>
    <property type="match status" value="1"/>
</dbReference>
<keyword evidence="3" id="KW-1185">Reference proteome</keyword>
<evidence type="ECO:0000259" key="1">
    <source>
        <dbReference type="Pfam" id="PF01458"/>
    </source>
</evidence>
<evidence type="ECO:0000313" key="3">
    <source>
        <dbReference type="Proteomes" id="UP000503483"/>
    </source>
</evidence>
<dbReference type="SUPFAM" id="SSF101960">
    <property type="entry name" value="Stabilizer of iron transporter SufD"/>
    <property type="match status" value="1"/>
</dbReference>
<proteinExistence type="predicted"/>
<name>A0A6M8EU86_9BACT</name>
<feature type="domain" description="SUF system FeS cluster assembly SufBD core" evidence="1">
    <location>
        <begin position="89"/>
        <end position="318"/>
    </location>
</feature>
<dbReference type="RefSeq" id="WP_172125324.1">
    <property type="nucleotide sequence ID" value="NZ_CP042652.1"/>
</dbReference>
<gene>
    <name evidence="2" type="primary">sufD</name>
    <name evidence="2" type="ORF">AACT_0873</name>
</gene>